<dbReference type="Gene3D" id="1.20.5.4770">
    <property type="match status" value="1"/>
</dbReference>
<evidence type="ECO:0000256" key="2">
    <source>
        <dbReference type="ARBA" id="ARBA00022723"/>
    </source>
</evidence>
<comment type="function">
    <text evidence="1">May be involved in environmental stress response.</text>
</comment>
<dbReference type="InterPro" id="IPR050652">
    <property type="entry name" value="AN1_A20_ZnFinger"/>
</dbReference>
<dbReference type="Gramene" id="OE9A085648T1">
    <property type="protein sequence ID" value="OE9A085648C1"/>
    <property type="gene ID" value="OE9A085648"/>
</dbReference>
<dbReference type="Pfam" id="PF01754">
    <property type="entry name" value="zf-A20"/>
    <property type="match status" value="1"/>
</dbReference>
<gene>
    <name evidence="8" type="ORF">OLEA9_A085648</name>
</gene>
<dbReference type="AlphaFoldDB" id="A0A8S0QWF2"/>
<dbReference type="SUPFAM" id="SSF118310">
    <property type="entry name" value="AN1-like Zinc finger"/>
    <property type="match status" value="1"/>
</dbReference>
<evidence type="ECO:0000256" key="5">
    <source>
        <dbReference type="PROSITE-ProRule" id="PRU00449"/>
    </source>
</evidence>
<evidence type="ECO:0000256" key="3">
    <source>
        <dbReference type="ARBA" id="ARBA00022771"/>
    </source>
</evidence>
<dbReference type="PANTHER" id="PTHR10634">
    <property type="entry name" value="AN1-TYPE ZINC FINGER PROTEIN"/>
    <property type="match status" value="1"/>
</dbReference>
<protein>
    <submittedName>
        <fullName evidence="8">Zinc finger A20 and AN1 domain-containing stress-associated 4-like</fullName>
    </submittedName>
</protein>
<dbReference type="GO" id="GO:0008270">
    <property type="term" value="F:zinc ion binding"/>
    <property type="evidence" value="ECO:0007669"/>
    <property type="project" value="UniProtKB-KW"/>
</dbReference>
<keyword evidence="2" id="KW-0479">Metal-binding</keyword>
<keyword evidence="3 5" id="KW-0863">Zinc-finger</keyword>
<dbReference type="FunFam" id="4.10.1110.10:FF:000001">
    <property type="entry name" value="Zinc finger AN1-type containing 6"/>
    <property type="match status" value="1"/>
</dbReference>
<feature type="domain" description="AN1-type" evidence="7">
    <location>
        <begin position="89"/>
        <end position="135"/>
    </location>
</feature>
<proteinExistence type="predicted"/>
<evidence type="ECO:0000256" key="4">
    <source>
        <dbReference type="ARBA" id="ARBA00022833"/>
    </source>
</evidence>
<dbReference type="InterPro" id="IPR002653">
    <property type="entry name" value="Znf_A20"/>
</dbReference>
<dbReference type="EMBL" id="CACTIH010001981">
    <property type="protein sequence ID" value="CAA2970654.1"/>
    <property type="molecule type" value="Genomic_DNA"/>
</dbReference>
<dbReference type="OrthoDB" id="428577at2759"/>
<dbReference type="PANTHER" id="PTHR10634:SF67">
    <property type="entry name" value="AN1-TYPE ZINC FINGER PROTEIN 3"/>
    <property type="match status" value="1"/>
</dbReference>
<evidence type="ECO:0000259" key="7">
    <source>
        <dbReference type="PROSITE" id="PS51039"/>
    </source>
</evidence>
<dbReference type="SUPFAM" id="SSF57716">
    <property type="entry name" value="Glucocorticoid receptor-like (DNA-binding domain)"/>
    <property type="match status" value="1"/>
</dbReference>
<evidence type="ECO:0000313" key="9">
    <source>
        <dbReference type="Proteomes" id="UP000594638"/>
    </source>
</evidence>
<keyword evidence="4" id="KW-0862">Zinc</keyword>
<dbReference type="PROSITE" id="PS51036">
    <property type="entry name" value="ZF_A20"/>
    <property type="match status" value="1"/>
</dbReference>
<organism evidence="8 9">
    <name type="scientific">Olea europaea subsp. europaea</name>
    <dbReference type="NCBI Taxonomy" id="158383"/>
    <lineage>
        <taxon>Eukaryota</taxon>
        <taxon>Viridiplantae</taxon>
        <taxon>Streptophyta</taxon>
        <taxon>Embryophyta</taxon>
        <taxon>Tracheophyta</taxon>
        <taxon>Spermatophyta</taxon>
        <taxon>Magnoliopsida</taxon>
        <taxon>eudicotyledons</taxon>
        <taxon>Gunneridae</taxon>
        <taxon>Pentapetalae</taxon>
        <taxon>asterids</taxon>
        <taxon>lamiids</taxon>
        <taxon>Lamiales</taxon>
        <taxon>Oleaceae</taxon>
        <taxon>Oleeae</taxon>
        <taxon>Olea</taxon>
    </lineage>
</organism>
<name>A0A8S0QWF2_OLEEU</name>
<accession>A0A8S0QWF2</accession>
<dbReference type="InterPro" id="IPR035896">
    <property type="entry name" value="AN1-like_Znf"/>
</dbReference>
<comment type="caution">
    <text evidence="8">The sequence shown here is derived from an EMBL/GenBank/DDBJ whole genome shotgun (WGS) entry which is preliminary data.</text>
</comment>
<dbReference type="GO" id="GO:0003677">
    <property type="term" value="F:DNA binding"/>
    <property type="evidence" value="ECO:0007669"/>
    <property type="project" value="InterPro"/>
</dbReference>
<evidence type="ECO:0000313" key="8">
    <source>
        <dbReference type="EMBL" id="CAA2970654.1"/>
    </source>
</evidence>
<evidence type="ECO:0000256" key="1">
    <source>
        <dbReference type="ARBA" id="ARBA00003732"/>
    </source>
</evidence>
<dbReference type="SMART" id="SM00259">
    <property type="entry name" value="ZnF_A20"/>
    <property type="match status" value="1"/>
</dbReference>
<dbReference type="Gene3D" id="4.10.1110.10">
    <property type="entry name" value="AN1-like Zinc finger"/>
    <property type="match status" value="1"/>
</dbReference>
<dbReference type="InterPro" id="IPR000058">
    <property type="entry name" value="Znf_AN1"/>
</dbReference>
<dbReference type="Pfam" id="PF01428">
    <property type="entry name" value="zf-AN1"/>
    <property type="match status" value="1"/>
</dbReference>
<dbReference type="PROSITE" id="PS51039">
    <property type="entry name" value="ZF_AN1"/>
    <property type="match status" value="1"/>
</dbReference>
<reference evidence="8 9" key="1">
    <citation type="submission" date="2019-12" db="EMBL/GenBank/DDBJ databases">
        <authorList>
            <person name="Alioto T."/>
            <person name="Alioto T."/>
            <person name="Gomez Garrido J."/>
        </authorList>
    </citation>
    <scope>NUCLEOTIDE SEQUENCE [LARGE SCALE GENOMIC DNA]</scope>
</reference>
<feature type="domain" description="A20-type" evidence="6">
    <location>
        <begin position="10"/>
        <end position="44"/>
    </location>
</feature>
<dbReference type="Proteomes" id="UP000594638">
    <property type="component" value="Unassembled WGS sequence"/>
</dbReference>
<evidence type="ECO:0000259" key="6">
    <source>
        <dbReference type="PROSITE" id="PS51036"/>
    </source>
</evidence>
<sequence length="154" mass="17092">MAEEHRFQAPESHRLCSNNCGFFGSLASENLCSKCYRDLFLKENHKKSGDSPLISTSLTAEAAPRSPPSTLTHPCSSTVYRECPEVESVVQPNRCFTCKKKVGLTGFKCRCGITFCGTHRYPEQHGCNFDFKAMGREAIAKANPLVKAEKLVKI</sequence>
<keyword evidence="9" id="KW-1185">Reference proteome</keyword>
<dbReference type="SMART" id="SM00154">
    <property type="entry name" value="ZnF_AN1"/>
    <property type="match status" value="1"/>
</dbReference>